<dbReference type="EMBL" id="JAGSHT010000010">
    <property type="protein sequence ID" value="MBZ2196382.1"/>
    <property type="molecule type" value="Genomic_DNA"/>
</dbReference>
<accession>A0ABS7S7Q1</accession>
<evidence type="ECO:0000313" key="1">
    <source>
        <dbReference type="EMBL" id="MBZ2196382.1"/>
    </source>
</evidence>
<dbReference type="RefSeq" id="WP_223405195.1">
    <property type="nucleotide sequence ID" value="NZ_JAGSHT010000010.1"/>
</dbReference>
<sequence length="169" mass="17407">MRRLHGERDHHSPLLEFAVLERRLHDMNGDLGAIGGAVGGMAGGGAPGAIGGASGGRVGGRLGAKLFTRTLGQTVRLDVAYSDAAFTFVGRWLGLGDHRGGTAGRTLVGVRMVGAASLLPAILQVQWYDDHLVATAHAIEGLIKQHGAVTALERLAEALGVGIRHPAGA</sequence>
<proteinExistence type="predicted"/>
<keyword evidence="2" id="KW-1185">Reference proteome</keyword>
<comment type="caution">
    <text evidence="1">The sequence shown here is derived from an EMBL/GenBank/DDBJ whole genome shotgun (WGS) entry which is preliminary data.</text>
</comment>
<evidence type="ECO:0000313" key="2">
    <source>
        <dbReference type="Proteomes" id="UP000826651"/>
    </source>
</evidence>
<gene>
    <name evidence="1" type="ORF">KCQ71_09480</name>
</gene>
<protein>
    <submittedName>
        <fullName evidence="1">Uncharacterized protein</fullName>
    </submittedName>
</protein>
<organism evidence="1 2">
    <name type="scientific">Occultella gossypii</name>
    <dbReference type="NCBI Taxonomy" id="2800820"/>
    <lineage>
        <taxon>Bacteria</taxon>
        <taxon>Bacillati</taxon>
        <taxon>Actinomycetota</taxon>
        <taxon>Actinomycetes</taxon>
        <taxon>Micrococcales</taxon>
        <taxon>Ruaniaceae</taxon>
        <taxon>Occultella</taxon>
    </lineage>
</organism>
<dbReference type="Proteomes" id="UP000826651">
    <property type="component" value="Unassembled WGS sequence"/>
</dbReference>
<reference evidence="1 2" key="1">
    <citation type="submission" date="2021-04" db="EMBL/GenBank/DDBJ databases">
        <title>Ruania sp. nov., isolated from sandy soil of mangrove forest.</title>
        <authorList>
            <person name="Ge X."/>
            <person name="Huang R."/>
            <person name="Liu W."/>
        </authorList>
    </citation>
    <scope>NUCLEOTIDE SEQUENCE [LARGE SCALE GENOMIC DNA]</scope>
    <source>
        <strain evidence="1 2">N2-46</strain>
    </source>
</reference>
<name>A0ABS7S7Q1_9MICO</name>